<dbReference type="Proteomes" id="UP000191500">
    <property type="component" value="Unassembled WGS sequence"/>
</dbReference>
<evidence type="ECO:0000313" key="1">
    <source>
        <dbReference type="EMBL" id="OQE39239.1"/>
    </source>
</evidence>
<evidence type="ECO:0000313" key="2">
    <source>
        <dbReference type="Proteomes" id="UP000191500"/>
    </source>
</evidence>
<protein>
    <submittedName>
        <fullName evidence="1">Uncharacterized protein</fullName>
    </submittedName>
</protein>
<organism evidence="1 2">
    <name type="scientific">Penicillium coprophilum</name>
    <dbReference type="NCBI Taxonomy" id="36646"/>
    <lineage>
        <taxon>Eukaryota</taxon>
        <taxon>Fungi</taxon>
        <taxon>Dikarya</taxon>
        <taxon>Ascomycota</taxon>
        <taxon>Pezizomycotina</taxon>
        <taxon>Eurotiomycetes</taxon>
        <taxon>Eurotiomycetidae</taxon>
        <taxon>Eurotiales</taxon>
        <taxon>Aspergillaceae</taxon>
        <taxon>Penicillium</taxon>
    </lineage>
</organism>
<reference evidence="2" key="1">
    <citation type="journal article" date="2017" name="Nat. Microbiol.">
        <title>Global analysis of biosynthetic gene clusters reveals vast potential of secondary metabolite production in Penicillium species.</title>
        <authorList>
            <person name="Nielsen J.C."/>
            <person name="Grijseels S."/>
            <person name="Prigent S."/>
            <person name="Ji B."/>
            <person name="Dainat J."/>
            <person name="Nielsen K.F."/>
            <person name="Frisvad J.C."/>
            <person name="Workman M."/>
            <person name="Nielsen J."/>
        </authorList>
    </citation>
    <scope>NUCLEOTIDE SEQUENCE [LARGE SCALE GENOMIC DNA]</scope>
    <source>
        <strain evidence="2">IBT 31321</strain>
    </source>
</reference>
<sequence>MCHQKPVVPPMGSLSVFPPEIIFNVLDALLGSSPRLTHENFHSIKQLTKTNKTLEEYIKVGWMGSNTPNSLKQRVNAVQWYPNVDVAKAALALQGVDLSHVMPIGGSPSLGPDLITGIILDDCTDCFDWFTEMVPQADLKCCNEGAWPFHTLSEYAKAGKLLDRFSRLPGLPADFFDYQHTFS</sequence>
<name>A0A1V6ULY5_9EURO</name>
<dbReference type="STRING" id="36646.A0A1V6ULY5"/>
<proteinExistence type="predicted"/>
<accession>A0A1V6ULY5</accession>
<comment type="caution">
    <text evidence="1">The sequence shown here is derived from an EMBL/GenBank/DDBJ whole genome shotgun (WGS) entry which is preliminary data.</text>
</comment>
<gene>
    <name evidence="1" type="ORF">PENCOP_c007G07722</name>
</gene>
<keyword evidence="2" id="KW-1185">Reference proteome</keyword>
<dbReference type="AlphaFoldDB" id="A0A1V6ULY5"/>
<dbReference type="EMBL" id="MDDG01000007">
    <property type="protein sequence ID" value="OQE39239.1"/>
    <property type="molecule type" value="Genomic_DNA"/>
</dbReference>